<organism evidence="2 3">
    <name type="scientific">Trichoderma harzianum</name>
    <name type="common">Hypocrea lixii</name>
    <dbReference type="NCBI Taxonomy" id="5544"/>
    <lineage>
        <taxon>Eukaryota</taxon>
        <taxon>Fungi</taxon>
        <taxon>Dikarya</taxon>
        <taxon>Ascomycota</taxon>
        <taxon>Pezizomycotina</taxon>
        <taxon>Sordariomycetes</taxon>
        <taxon>Hypocreomycetidae</taxon>
        <taxon>Hypocreales</taxon>
        <taxon>Hypocreaceae</taxon>
        <taxon>Trichoderma</taxon>
    </lineage>
</organism>
<name>A0A0F9X9W2_TRIHA</name>
<evidence type="ECO:0000313" key="2">
    <source>
        <dbReference type="EMBL" id="KKO97532.1"/>
    </source>
</evidence>
<dbReference type="SUPFAM" id="SSF101898">
    <property type="entry name" value="NHL repeat"/>
    <property type="match status" value="1"/>
</dbReference>
<dbReference type="EMBL" id="JOKZ01000547">
    <property type="protein sequence ID" value="KKO97532.1"/>
    <property type="molecule type" value="Genomic_DNA"/>
</dbReference>
<accession>A0A0F9X9W2</accession>
<protein>
    <submittedName>
        <fullName evidence="2">Uncharacterized protein</fullName>
    </submittedName>
</protein>
<comment type="caution">
    <text evidence="2">The sequence shown here is derived from an EMBL/GenBank/DDBJ whole genome shotgun (WGS) entry which is preliminary data.</text>
</comment>
<feature type="region of interest" description="Disordered" evidence="1">
    <location>
        <begin position="27"/>
        <end position="55"/>
    </location>
</feature>
<sequence length="407" mass="44870">MHLSSTIYAACTIAAAAAAAARIYDTSLPPSHRPDQQSLNPEDAKQNKEPPTFGGILTNVLTDDTSQLEIRILDPNGRTTWNWTASRDLEKGFPHQLGNCTIHNSGRTDAKQSEDGSLIAAIYGDAIVAIRYAPDDPKTDKSVAWGICTNTSLLRSSHSLEFLPDNLLAVATSGQSQDDGIVVYNMSLGLSPNPTPIQHIPHLPDAHALVWEKKTQILWAAGMNSSIDGKAAASGLINGYLYQPPSFSSNALPLQQTPVSQHHLPDSSTTYTEWSDKPGLRDEWDAPHDLILIPSQQHTFLIPTDLDIHALNMSSGEFISGQQVVDTYLKGFFPVGRRSGKNRKGDVEQLPRSDIKSVIFGPDGTPVYVQALWKDFFADKLNFLVKEERKQLDLRGTIYRARYFRIK</sequence>
<dbReference type="AlphaFoldDB" id="A0A0F9X9W2"/>
<dbReference type="OMA" id="ATEVKWI"/>
<dbReference type="OrthoDB" id="4449395at2759"/>
<gene>
    <name evidence="2" type="ORF">THAR02_10360</name>
</gene>
<reference evidence="3" key="1">
    <citation type="journal article" date="2015" name="Genome Announc.">
        <title>Draft whole-genome sequence of the biocontrol agent Trichoderma harzianum T6776.</title>
        <authorList>
            <person name="Baroncelli R."/>
            <person name="Piaggeschi G."/>
            <person name="Fiorini L."/>
            <person name="Bertolini E."/>
            <person name="Zapparata A."/>
            <person name="Pe M.E."/>
            <person name="Sarrocco S."/>
            <person name="Vannacci G."/>
        </authorList>
    </citation>
    <scope>NUCLEOTIDE SEQUENCE [LARGE SCALE GENOMIC DNA]</scope>
    <source>
        <strain evidence="3">T6776</strain>
    </source>
</reference>
<dbReference type="Proteomes" id="UP000034112">
    <property type="component" value="Unassembled WGS sequence"/>
</dbReference>
<evidence type="ECO:0000313" key="3">
    <source>
        <dbReference type="Proteomes" id="UP000034112"/>
    </source>
</evidence>
<proteinExistence type="predicted"/>
<evidence type="ECO:0000256" key="1">
    <source>
        <dbReference type="SAM" id="MobiDB-lite"/>
    </source>
</evidence>